<feature type="transmembrane region" description="Helical" evidence="1">
    <location>
        <begin position="159"/>
        <end position="182"/>
    </location>
</feature>
<protein>
    <submittedName>
        <fullName evidence="3">Putative anti-sigma-YlaC factor YlaD</fullName>
    </submittedName>
</protein>
<feature type="domain" description="Putative zinc-finger" evidence="2">
    <location>
        <begin position="25"/>
        <end position="59"/>
    </location>
</feature>
<gene>
    <name evidence="3" type="ORF">BDK89_0607</name>
</gene>
<evidence type="ECO:0000259" key="2">
    <source>
        <dbReference type="Pfam" id="PF13490"/>
    </source>
</evidence>
<keyword evidence="1" id="KW-0812">Transmembrane</keyword>
<feature type="transmembrane region" description="Helical" evidence="1">
    <location>
        <begin position="194"/>
        <end position="212"/>
    </location>
</feature>
<comment type="caution">
    <text evidence="3">The sequence shown here is derived from an EMBL/GenBank/DDBJ whole genome shotgun (WGS) entry which is preliminary data.</text>
</comment>
<organism evidence="3 4">
    <name type="scientific">Ilumatobacter fluminis</name>
    <dbReference type="NCBI Taxonomy" id="467091"/>
    <lineage>
        <taxon>Bacteria</taxon>
        <taxon>Bacillati</taxon>
        <taxon>Actinomycetota</taxon>
        <taxon>Acidimicrobiia</taxon>
        <taxon>Acidimicrobiales</taxon>
        <taxon>Ilumatobacteraceae</taxon>
        <taxon>Ilumatobacter</taxon>
    </lineage>
</organism>
<proteinExistence type="predicted"/>
<dbReference type="Proteomes" id="UP000294558">
    <property type="component" value="Unassembled WGS sequence"/>
</dbReference>
<feature type="transmembrane region" description="Helical" evidence="1">
    <location>
        <begin position="105"/>
        <end position="126"/>
    </location>
</feature>
<dbReference type="InterPro" id="IPR027383">
    <property type="entry name" value="Znf_put"/>
</dbReference>
<name>A0A4R7HVM0_9ACTN</name>
<dbReference type="EMBL" id="SOAU01000001">
    <property type="protein sequence ID" value="TDT15047.1"/>
    <property type="molecule type" value="Genomic_DNA"/>
</dbReference>
<reference evidence="3 4" key="1">
    <citation type="submission" date="2019-03" db="EMBL/GenBank/DDBJ databases">
        <title>Sequencing the genomes of 1000 actinobacteria strains.</title>
        <authorList>
            <person name="Klenk H.-P."/>
        </authorList>
    </citation>
    <scope>NUCLEOTIDE SEQUENCE [LARGE SCALE GENOMIC DNA]</scope>
    <source>
        <strain evidence="3 4">DSM 18936</strain>
    </source>
</reference>
<evidence type="ECO:0000313" key="3">
    <source>
        <dbReference type="EMBL" id="TDT15047.1"/>
    </source>
</evidence>
<keyword evidence="4" id="KW-1185">Reference proteome</keyword>
<dbReference type="Gene3D" id="1.10.10.1320">
    <property type="entry name" value="Anti-sigma factor, zinc-finger domain"/>
    <property type="match status" value="1"/>
</dbReference>
<keyword evidence="1" id="KW-0472">Membrane</keyword>
<dbReference type="InterPro" id="IPR041916">
    <property type="entry name" value="Anti_sigma_zinc_sf"/>
</dbReference>
<sequence>MGTKSSLGSTVTFVERTDLSAVDPCSAFRELASASLDDELTAAEQDRLDQHLETCAGCRSFVDRSAGLNRRLRVHASTPDPVFVATVMADARPARLGRGGWARPVLAWCALVIFVQSIGPLVFGSADGASEHLARHLGASGLALAVGLAYVAWRPHRAYGLLPFVGALFAATVVAMVADMLAGHRTAFAEATHVAELIGIIVLWIVAGSPGWDEFVSHLPHRRSRRSGALGPTK</sequence>
<dbReference type="Pfam" id="PF13490">
    <property type="entry name" value="zf-HC2"/>
    <property type="match status" value="1"/>
</dbReference>
<evidence type="ECO:0000313" key="4">
    <source>
        <dbReference type="Proteomes" id="UP000294558"/>
    </source>
</evidence>
<evidence type="ECO:0000256" key="1">
    <source>
        <dbReference type="SAM" id="Phobius"/>
    </source>
</evidence>
<dbReference type="AlphaFoldDB" id="A0A4R7HVM0"/>
<keyword evidence="1" id="KW-1133">Transmembrane helix</keyword>
<feature type="transmembrane region" description="Helical" evidence="1">
    <location>
        <begin position="133"/>
        <end position="153"/>
    </location>
</feature>
<dbReference type="OrthoDB" id="5197868at2"/>
<accession>A0A4R7HVM0</accession>